<dbReference type="Proteomes" id="UP000887569">
    <property type="component" value="Unplaced"/>
</dbReference>
<name>A0A915AIJ5_PARUN</name>
<protein>
    <submittedName>
        <fullName evidence="2">Ovule protein</fullName>
    </submittedName>
</protein>
<dbReference type="WBParaSite" id="PgR009X_g123_t03">
    <property type="protein sequence ID" value="PgR009X_g123_t03"/>
    <property type="gene ID" value="PgR009X_g123"/>
</dbReference>
<evidence type="ECO:0000313" key="1">
    <source>
        <dbReference type="Proteomes" id="UP000887569"/>
    </source>
</evidence>
<evidence type="ECO:0000313" key="2">
    <source>
        <dbReference type="WBParaSite" id="PgR009X_g123_t03"/>
    </source>
</evidence>
<dbReference type="AlphaFoldDB" id="A0A915AIJ5"/>
<proteinExistence type="predicted"/>
<sequence>MKSTHLRIFYSCIETAFIAQVFCFLSNDPRLETTLSFHLFIWTERLRRGYIIGTMIKALVRGYEPLPLSRPSSEKKKISCEQ</sequence>
<reference evidence="2" key="1">
    <citation type="submission" date="2022-11" db="UniProtKB">
        <authorList>
            <consortium name="WormBaseParasite"/>
        </authorList>
    </citation>
    <scope>IDENTIFICATION</scope>
</reference>
<accession>A0A915AIJ5</accession>
<organism evidence="1 2">
    <name type="scientific">Parascaris univalens</name>
    <name type="common">Nematode worm</name>
    <dbReference type="NCBI Taxonomy" id="6257"/>
    <lineage>
        <taxon>Eukaryota</taxon>
        <taxon>Metazoa</taxon>
        <taxon>Ecdysozoa</taxon>
        <taxon>Nematoda</taxon>
        <taxon>Chromadorea</taxon>
        <taxon>Rhabditida</taxon>
        <taxon>Spirurina</taxon>
        <taxon>Ascaridomorpha</taxon>
        <taxon>Ascaridoidea</taxon>
        <taxon>Ascarididae</taxon>
        <taxon>Parascaris</taxon>
    </lineage>
</organism>
<keyword evidence="1" id="KW-1185">Reference proteome</keyword>